<dbReference type="Pfam" id="PF00005">
    <property type="entry name" value="ABC_tran"/>
    <property type="match status" value="2"/>
</dbReference>
<evidence type="ECO:0000256" key="4">
    <source>
        <dbReference type="ARBA" id="ARBA00022840"/>
    </source>
</evidence>
<feature type="region of interest" description="Disordered" evidence="5">
    <location>
        <begin position="520"/>
        <end position="557"/>
    </location>
</feature>
<dbReference type="Gene3D" id="3.40.50.300">
    <property type="entry name" value="P-loop containing nucleotide triphosphate hydrolases"/>
    <property type="match status" value="2"/>
</dbReference>
<dbReference type="RefSeq" id="WP_184633735.1">
    <property type="nucleotide sequence ID" value="NZ_BAABKT010000004.1"/>
</dbReference>
<evidence type="ECO:0000259" key="6">
    <source>
        <dbReference type="PROSITE" id="PS50893"/>
    </source>
</evidence>
<dbReference type="PANTHER" id="PTHR43553">
    <property type="entry name" value="HEAVY METAL TRANSPORTER"/>
    <property type="match status" value="1"/>
</dbReference>
<dbReference type="CDD" id="cd03225">
    <property type="entry name" value="ABC_cobalt_CbiO_domain1"/>
    <property type="match status" value="2"/>
</dbReference>
<evidence type="ECO:0000256" key="5">
    <source>
        <dbReference type="SAM" id="MobiDB-lite"/>
    </source>
</evidence>
<feature type="domain" description="ABC transporter" evidence="6">
    <location>
        <begin position="11"/>
        <end position="263"/>
    </location>
</feature>
<proteinExistence type="inferred from homology"/>
<accession>A0A841E4T7</accession>
<evidence type="ECO:0000256" key="1">
    <source>
        <dbReference type="ARBA" id="ARBA00005417"/>
    </source>
</evidence>
<protein>
    <submittedName>
        <fullName evidence="7">Energy-coupling factor transport system ATP-binding protein</fullName>
        <ecNumber evidence="7">3.6.3.-</ecNumber>
    </submittedName>
</protein>
<feature type="compositionally biased region" description="Gly residues" evidence="5">
    <location>
        <begin position="532"/>
        <end position="541"/>
    </location>
</feature>
<dbReference type="PANTHER" id="PTHR43553:SF24">
    <property type="entry name" value="ENERGY-COUPLING FACTOR TRANSPORTER ATP-BINDING PROTEIN ECFA1"/>
    <property type="match status" value="1"/>
</dbReference>
<organism evidence="7 8">
    <name type="scientific">Streptomonospora salina</name>
    <dbReference type="NCBI Taxonomy" id="104205"/>
    <lineage>
        <taxon>Bacteria</taxon>
        <taxon>Bacillati</taxon>
        <taxon>Actinomycetota</taxon>
        <taxon>Actinomycetes</taxon>
        <taxon>Streptosporangiales</taxon>
        <taxon>Nocardiopsidaceae</taxon>
        <taxon>Streptomonospora</taxon>
    </lineage>
</organism>
<keyword evidence="8" id="KW-1185">Reference proteome</keyword>
<keyword evidence="4 7" id="KW-0067">ATP-binding</keyword>
<dbReference type="EMBL" id="JACHLY010000001">
    <property type="protein sequence ID" value="MBB5997464.1"/>
    <property type="molecule type" value="Genomic_DNA"/>
</dbReference>
<comment type="caution">
    <text evidence="7">The sequence shown here is derived from an EMBL/GenBank/DDBJ whole genome shotgun (WGS) entry which is preliminary data.</text>
</comment>
<dbReference type="GO" id="GO:0043190">
    <property type="term" value="C:ATP-binding cassette (ABC) transporter complex"/>
    <property type="evidence" value="ECO:0007669"/>
    <property type="project" value="TreeGrafter"/>
</dbReference>
<dbReference type="PROSITE" id="PS50893">
    <property type="entry name" value="ABC_TRANSPORTER_2"/>
    <property type="match status" value="2"/>
</dbReference>
<dbReference type="Proteomes" id="UP000578077">
    <property type="component" value="Unassembled WGS sequence"/>
</dbReference>
<reference evidence="7 8" key="1">
    <citation type="submission" date="2020-08" db="EMBL/GenBank/DDBJ databases">
        <title>Sequencing the genomes of 1000 actinobacteria strains.</title>
        <authorList>
            <person name="Klenk H.-P."/>
        </authorList>
    </citation>
    <scope>NUCLEOTIDE SEQUENCE [LARGE SCALE GENOMIC DNA]</scope>
    <source>
        <strain evidence="7 8">DSM 44593</strain>
    </source>
</reference>
<keyword evidence="3" id="KW-0547">Nucleotide-binding</keyword>
<sequence length="557" mass="57457">MSTAGTGGARVELAGWGWRHSGRSGWSLRGVDLAVEPGERVLLLGASGAGKSTLLHAMAGLTGPSGAVSGDEEGRLRVDGGPAEATRGSLSLVSQDPDTQLVMARSGDDVAFGPENLGLERAQIRERVRGALDEVGFGYGPERPTAALSGGEKQRLVLAGALAMRPRLLLLDEPTANLDRAGAARVRRVLERLLRRSEATMVLVEHRVAEVVGDAASAGEAEDAVAELVDRVVVVEPGGGVVADGAPGAVFADHGRRLAERGVWVPGREPCPRVRPGVPGPAVIEAAGCTARAPGGIGLLDSAGGRVLHGADAVVRSGTATALTGPNGAGKSTLLGLLAGLDAPESGTVAPHGRLAEVSTRPLAAWPARRLARHVGTVFQHAEDQFVTGSVRDELAFAPRRAGMGPREIRSRVGELLERLRLADLADVHPFTLSGGEKRRLSVATALSSGASHAPDALLLDEPTFGQDMRTWQELVELLSDLRAEGRAVVAATHDAVLLDRFADVEIPLIGGCTRAPEARTDAGAEAVADGAPGGDAGGGPADAEGNDRHRGQRGTR</sequence>
<evidence type="ECO:0000313" key="7">
    <source>
        <dbReference type="EMBL" id="MBB5997464.1"/>
    </source>
</evidence>
<dbReference type="InterPro" id="IPR017871">
    <property type="entry name" value="ABC_transporter-like_CS"/>
</dbReference>
<feature type="domain" description="ABC transporter" evidence="6">
    <location>
        <begin position="284"/>
        <end position="536"/>
    </location>
</feature>
<dbReference type="AlphaFoldDB" id="A0A841E4T7"/>
<evidence type="ECO:0000256" key="2">
    <source>
        <dbReference type="ARBA" id="ARBA00022448"/>
    </source>
</evidence>
<dbReference type="SMART" id="SM00382">
    <property type="entry name" value="AAA"/>
    <property type="match status" value="2"/>
</dbReference>
<dbReference type="EC" id="3.6.3.-" evidence="7"/>
<dbReference type="InterPro" id="IPR003593">
    <property type="entry name" value="AAA+_ATPase"/>
</dbReference>
<keyword evidence="2" id="KW-0813">Transport</keyword>
<name>A0A841E4T7_9ACTN</name>
<comment type="similarity">
    <text evidence="1">Belongs to the ABC transporter superfamily.</text>
</comment>
<dbReference type="InterPro" id="IPR015856">
    <property type="entry name" value="ABC_transpr_CbiO/EcfA_su"/>
</dbReference>
<dbReference type="InterPro" id="IPR027417">
    <property type="entry name" value="P-loop_NTPase"/>
</dbReference>
<evidence type="ECO:0000256" key="3">
    <source>
        <dbReference type="ARBA" id="ARBA00022741"/>
    </source>
</evidence>
<dbReference type="InterPro" id="IPR003439">
    <property type="entry name" value="ABC_transporter-like_ATP-bd"/>
</dbReference>
<dbReference type="GO" id="GO:0042626">
    <property type="term" value="F:ATPase-coupled transmembrane transporter activity"/>
    <property type="evidence" value="ECO:0007669"/>
    <property type="project" value="TreeGrafter"/>
</dbReference>
<gene>
    <name evidence="7" type="ORF">HNR25_001215</name>
</gene>
<evidence type="ECO:0000313" key="8">
    <source>
        <dbReference type="Proteomes" id="UP000578077"/>
    </source>
</evidence>
<dbReference type="GO" id="GO:0016887">
    <property type="term" value="F:ATP hydrolysis activity"/>
    <property type="evidence" value="ECO:0007669"/>
    <property type="project" value="InterPro"/>
</dbReference>
<dbReference type="PROSITE" id="PS00211">
    <property type="entry name" value="ABC_TRANSPORTER_1"/>
    <property type="match status" value="2"/>
</dbReference>
<keyword evidence="7" id="KW-0378">Hydrolase</keyword>
<dbReference type="SUPFAM" id="SSF52540">
    <property type="entry name" value="P-loop containing nucleoside triphosphate hydrolases"/>
    <property type="match status" value="2"/>
</dbReference>
<dbReference type="InterPro" id="IPR050095">
    <property type="entry name" value="ECF_ABC_transporter_ATP-bd"/>
</dbReference>
<dbReference type="GO" id="GO:0005524">
    <property type="term" value="F:ATP binding"/>
    <property type="evidence" value="ECO:0007669"/>
    <property type="project" value="UniProtKB-KW"/>
</dbReference>